<feature type="region of interest" description="Disordered" evidence="2">
    <location>
        <begin position="20"/>
        <end position="40"/>
    </location>
</feature>
<dbReference type="EMBL" id="KI926032">
    <property type="protein sequence ID" value="ETW44029.1"/>
    <property type="molecule type" value="Genomic_DNA"/>
</dbReference>
<name>W4ILV9_PLAFA</name>
<organism evidence="3 4">
    <name type="scientific">Plasmodium falciparum NF135/5.C10</name>
    <dbReference type="NCBI Taxonomy" id="1036726"/>
    <lineage>
        <taxon>Eukaryota</taxon>
        <taxon>Sar</taxon>
        <taxon>Alveolata</taxon>
        <taxon>Apicomplexa</taxon>
        <taxon>Aconoidasida</taxon>
        <taxon>Haemosporida</taxon>
        <taxon>Plasmodiidae</taxon>
        <taxon>Plasmodium</taxon>
        <taxon>Plasmodium (Laverania)</taxon>
    </lineage>
</organism>
<feature type="coiled-coil region" evidence="1">
    <location>
        <begin position="277"/>
        <end position="339"/>
    </location>
</feature>
<dbReference type="Proteomes" id="UP000019114">
    <property type="component" value="Unassembled WGS sequence"/>
</dbReference>
<evidence type="ECO:0000256" key="1">
    <source>
        <dbReference type="SAM" id="Coils"/>
    </source>
</evidence>
<proteinExistence type="predicted"/>
<evidence type="ECO:0000313" key="3">
    <source>
        <dbReference type="EMBL" id="ETW44029.1"/>
    </source>
</evidence>
<dbReference type="OrthoDB" id="387008at2759"/>
<dbReference type="AlphaFoldDB" id="W4ILV9"/>
<evidence type="ECO:0000256" key="2">
    <source>
        <dbReference type="SAM" id="MobiDB-lite"/>
    </source>
</evidence>
<feature type="region of interest" description="Disordered" evidence="2">
    <location>
        <begin position="80"/>
        <end position="114"/>
    </location>
</feature>
<feature type="compositionally biased region" description="Basic and acidic residues" evidence="2">
    <location>
        <begin position="31"/>
        <end position="40"/>
    </location>
</feature>
<gene>
    <name evidence="3" type="ORF">PFNF135_01629</name>
</gene>
<feature type="compositionally biased region" description="Basic and acidic residues" evidence="2">
    <location>
        <begin position="101"/>
        <end position="111"/>
    </location>
</feature>
<feature type="compositionally biased region" description="Basic residues" evidence="2">
    <location>
        <begin position="355"/>
        <end position="369"/>
    </location>
</feature>
<protein>
    <submittedName>
        <fullName evidence="3">Uncharacterized protein</fullName>
    </submittedName>
</protein>
<reference evidence="3 4" key="1">
    <citation type="submission" date="2013-02" db="EMBL/GenBank/DDBJ databases">
        <title>The Genome Annotation of Plasmodium falciparum NF135/5.C10.</title>
        <authorList>
            <consortium name="The Broad Institute Genome Sequencing Platform"/>
            <consortium name="The Broad Institute Genome Sequencing Center for Infectious Disease"/>
            <person name="Neafsey D."/>
            <person name="Hoffman S."/>
            <person name="Volkman S."/>
            <person name="Rosenthal P."/>
            <person name="Walker B."/>
            <person name="Young S.K."/>
            <person name="Zeng Q."/>
            <person name="Gargeya S."/>
            <person name="Fitzgerald M."/>
            <person name="Haas B."/>
            <person name="Abouelleil A."/>
            <person name="Allen A.W."/>
            <person name="Alvarado L."/>
            <person name="Arachchi H.M."/>
            <person name="Berlin A.M."/>
            <person name="Chapman S.B."/>
            <person name="Gainer-Dewar J."/>
            <person name="Goldberg J."/>
            <person name="Griggs A."/>
            <person name="Gujja S."/>
            <person name="Hansen M."/>
            <person name="Howarth C."/>
            <person name="Imamovic A."/>
            <person name="Ireland A."/>
            <person name="Larimer J."/>
            <person name="McCowan C."/>
            <person name="Murphy C."/>
            <person name="Pearson M."/>
            <person name="Poon T.W."/>
            <person name="Priest M."/>
            <person name="Roberts A."/>
            <person name="Saif S."/>
            <person name="Shea T."/>
            <person name="Sisk P."/>
            <person name="Sykes S."/>
            <person name="Wortman J."/>
            <person name="Nusbaum C."/>
            <person name="Birren B."/>
        </authorList>
    </citation>
    <scope>NUCLEOTIDE SEQUENCE [LARGE SCALE GENOMIC DNA]</scope>
    <source>
        <strain evidence="3 4">NF135/5.C10</strain>
    </source>
</reference>
<reference evidence="3 4" key="2">
    <citation type="submission" date="2013-02" db="EMBL/GenBank/DDBJ databases">
        <title>The Genome Sequence of Plasmodium falciparum NF135/5.C10.</title>
        <authorList>
            <consortium name="The Broad Institute Genome Sequencing Platform"/>
            <consortium name="The Broad Institute Genome Sequencing Center for Infectious Disease"/>
            <person name="Neafsey D."/>
            <person name="Cheeseman I."/>
            <person name="Volkman S."/>
            <person name="Adams J."/>
            <person name="Walker B."/>
            <person name="Young S.K."/>
            <person name="Zeng Q."/>
            <person name="Gargeya S."/>
            <person name="Fitzgerald M."/>
            <person name="Haas B."/>
            <person name="Abouelleil A."/>
            <person name="Alvarado L."/>
            <person name="Arachchi H.M."/>
            <person name="Berlin A.M."/>
            <person name="Chapman S.B."/>
            <person name="Dewar J."/>
            <person name="Goldberg J."/>
            <person name="Griggs A."/>
            <person name="Gujja S."/>
            <person name="Hansen M."/>
            <person name="Howarth C."/>
            <person name="Imamovic A."/>
            <person name="Larimer J."/>
            <person name="McCowan C."/>
            <person name="Murphy C."/>
            <person name="Neiman D."/>
            <person name="Pearson M."/>
            <person name="Priest M."/>
            <person name="Roberts A."/>
            <person name="Saif S."/>
            <person name="Shea T."/>
            <person name="Sisk P."/>
            <person name="Sykes S."/>
            <person name="Wortman J."/>
            <person name="Nusbaum C."/>
            <person name="Birren B."/>
        </authorList>
    </citation>
    <scope>NUCLEOTIDE SEQUENCE [LARGE SCALE GENOMIC DNA]</scope>
    <source>
        <strain evidence="3 4">NF135/5.C10</strain>
    </source>
</reference>
<sequence>MENGGGSFSFDMLDMINSNYTSKSGKKNNKKNKEDKDDNIHLRNIVKDMKDNLIEDIDDFNNNNSTIFGENKEVNKLYEKKKKKRKKNFDNSNENVNRKVSNKETKKEQNKINDNQNKLGYISYDKKNNIINDEDMSINSNSDSFLFLTDNEYQKINEKDNYNDNNKSILLYKENYDKNEISQKNDLSNNDDNLNYFLYNKKFSNYHDDNFINSKINEMDILDKKLISKTSFPPYECTNCNILLKEITTRNYLNFSTLNEYINQSEHNLLLLKNKKIDQLEKVNKNIMNKMKQLKKENTLLIDKLKYFQTNFNQLDINLNKLIEENKILKSINDDLEKKVHMNEALSSNDEQKNKIIRKKKKERAKGKGKGKELFENSIDKDIFSDT</sequence>
<keyword evidence="1" id="KW-0175">Coiled coil</keyword>
<accession>W4ILV9</accession>
<feature type="compositionally biased region" description="Polar residues" evidence="2">
    <location>
        <begin position="90"/>
        <end position="99"/>
    </location>
</feature>
<evidence type="ECO:0000313" key="4">
    <source>
        <dbReference type="Proteomes" id="UP000019114"/>
    </source>
</evidence>
<feature type="region of interest" description="Disordered" evidence="2">
    <location>
        <begin position="347"/>
        <end position="372"/>
    </location>
</feature>